<name>A0A2N9HRN2_FAGSY</name>
<protein>
    <submittedName>
        <fullName evidence="2">Uncharacterized protein</fullName>
    </submittedName>
</protein>
<feature type="region of interest" description="Disordered" evidence="1">
    <location>
        <begin position="189"/>
        <end position="210"/>
    </location>
</feature>
<organism evidence="2">
    <name type="scientific">Fagus sylvatica</name>
    <name type="common">Beechnut</name>
    <dbReference type="NCBI Taxonomy" id="28930"/>
    <lineage>
        <taxon>Eukaryota</taxon>
        <taxon>Viridiplantae</taxon>
        <taxon>Streptophyta</taxon>
        <taxon>Embryophyta</taxon>
        <taxon>Tracheophyta</taxon>
        <taxon>Spermatophyta</taxon>
        <taxon>Magnoliopsida</taxon>
        <taxon>eudicotyledons</taxon>
        <taxon>Gunneridae</taxon>
        <taxon>Pentapetalae</taxon>
        <taxon>rosids</taxon>
        <taxon>fabids</taxon>
        <taxon>Fagales</taxon>
        <taxon>Fagaceae</taxon>
        <taxon>Fagus</taxon>
    </lineage>
</organism>
<evidence type="ECO:0000313" key="2">
    <source>
        <dbReference type="EMBL" id="SPD16766.1"/>
    </source>
</evidence>
<dbReference type="EMBL" id="OIVN01004334">
    <property type="protein sequence ID" value="SPD16766.1"/>
    <property type="molecule type" value="Genomic_DNA"/>
</dbReference>
<feature type="region of interest" description="Disordered" evidence="1">
    <location>
        <begin position="50"/>
        <end position="81"/>
    </location>
</feature>
<gene>
    <name evidence="2" type="ORF">FSB_LOCUS44648</name>
</gene>
<proteinExistence type="predicted"/>
<sequence length="254" mass="27193">MFFLPRFPHPALPAASDFFLPSLPHAAAHQPPLHSPSRCQPPASLTQLLTHSRRRSSSLSHAADPHSVTPQILAQSRHRSADPRSVTPQLCTIIRFSGRGGAMRGGAVRERGGINCPDHRGGAGSGIGSTCAGRVRVTHYPVPIRPVAIPIVEDQPSSSIPNFLSGKSPEELAEICKLAAQACQAASASASGKGKSPAKSSASSEGSTTEMVHLSQFSVPMKKNWYEDTLYQDAQDPNAELEEYEALLEEQFLE</sequence>
<evidence type="ECO:0000256" key="1">
    <source>
        <dbReference type="SAM" id="MobiDB-lite"/>
    </source>
</evidence>
<feature type="compositionally biased region" description="Low complexity" evidence="1">
    <location>
        <begin position="189"/>
        <end position="207"/>
    </location>
</feature>
<reference evidence="2" key="1">
    <citation type="submission" date="2018-02" db="EMBL/GenBank/DDBJ databases">
        <authorList>
            <person name="Cohen D.B."/>
            <person name="Kent A.D."/>
        </authorList>
    </citation>
    <scope>NUCLEOTIDE SEQUENCE</scope>
</reference>
<dbReference type="AlphaFoldDB" id="A0A2N9HRN2"/>
<accession>A0A2N9HRN2</accession>